<feature type="region of interest" description="Disordered" evidence="1">
    <location>
        <begin position="1"/>
        <end position="32"/>
    </location>
</feature>
<organism evidence="3 4">
    <name type="scientific">Myceligenerans pegani</name>
    <dbReference type="NCBI Taxonomy" id="2776917"/>
    <lineage>
        <taxon>Bacteria</taxon>
        <taxon>Bacillati</taxon>
        <taxon>Actinomycetota</taxon>
        <taxon>Actinomycetes</taxon>
        <taxon>Micrococcales</taxon>
        <taxon>Promicromonosporaceae</taxon>
        <taxon>Myceligenerans</taxon>
    </lineage>
</organism>
<sequence>MTFLGSLHGRGSPRQRGVAGRAPHGAARPGRRGAAWLAHRARRLVWRHRVLLAAICCGLAATSAVEALRPAPPPSSRVLVTTRTVDSGDRLGADDVALREIATSVAPPAALGDRSEAVGLTAVVPLPAGAALHPGVLSDGGVLSSAPDGTVVVPVTLADDGVAALLRPGDRVDLLAPGAAGSVAARPGPAPAGDPEPAIAYLARRALVLPTPARRTPGDDAAGLLGGGAAPPPVTLVAVDPAEAPDLSAIAGMGAVSAILVR</sequence>
<dbReference type="Gene3D" id="3.90.1210.10">
    <property type="entry name" value="Antifreeze-like/N-acetylneuraminic acid synthase C-terminal domain"/>
    <property type="match status" value="1"/>
</dbReference>
<dbReference type="CDD" id="cd11614">
    <property type="entry name" value="SAF_CpaB_FlgA_like"/>
    <property type="match status" value="1"/>
</dbReference>
<evidence type="ECO:0000259" key="2">
    <source>
        <dbReference type="SMART" id="SM00858"/>
    </source>
</evidence>
<evidence type="ECO:0000313" key="3">
    <source>
        <dbReference type="EMBL" id="MBE1874460.1"/>
    </source>
</evidence>
<keyword evidence="3" id="KW-0966">Cell projection</keyword>
<reference evidence="3 4" key="1">
    <citation type="submission" date="2020-10" db="EMBL/GenBank/DDBJ databases">
        <title>Myceligenerans pegani sp. nov., an endophytic actinomycete isolated from Peganum harmala L. in Xinjiang, China.</title>
        <authorList>
            <person name="Xin L."/>
        </authorList>
    </citation>
    <scope>NUCLEOTIDE SEQUENCE [LARGE SCALE GENOMIC DNA]</scope>
    <source>
        <strain evidence="3 4">TRM65318</strain>
    </source>
</reference>
<dbReference type="Pfam" id="PF08666">
    <property type="entry name" value="SAF"/>
    <property type="match status" value="1"/>
</dbReference>
<evidence type="ECO:0000313" key="4">
    <source>
        <dbReference type="Proteomes" id="UP000625527"/>
    </source>
</evidence>
<dbReference type="Proteomes" id="UP000625527">
    <property type="component" value="Unassembled WGS sequence"/>
</dbReference>
<comment type="caution">
    <text evidence="3">The sequence shown here is derived from an EMBL/GenBank/DDBJ whole genome shotgun (WGS) entry which is preliminary data.</text>
</comment>
<keyword evidence="3" id="KW-0282">Flagellum</keyword>
<keyword evidence="4" id="KW-1185">Reference proteome</keyword>
<accession>A0ABR9MSU5</accession>
<dbReference type="InterPro" id="IPR013974">
    <property type="entry name" value="SAF"/>
</dbReference>
<protein>
    <submittedName>
        <fullName evidence="3">Flagellar biosynthesis protein FlgA</fullName>
    </submittedName>
</protein>
<dbReference type="SMART" id="SM00858">
    <property type="entry name" value="SAF"/>
    <property type="match status" value="1"/>
</dbReference>
<gene>
    <name evidence="3" type="ORF">IHE71_01905</name>
</gene>
<feature type="compositionally biased region" description="Low complexity" evidence="1">
    <location>
        <begin position="16"/>
        <end position="32"/>
    </location>
</feature>
<proteinExistence type="predicted"/>
<dbReference type="EMBL" id="JADAQT010000024">
    <property type="protein sequence ID" value="MBE1874460.1"/>
    <property type="molecule type" value="Genomic_DNA"/>
</dbReference>
<name>A0ABR9MSU5_9MICO</name>
<dbReference type="RefSeq" id="WP_192861033.1">
    <property type="nucleotide sequence ID" value="NZ_JADAQT010000024.1"/>
</dbReference>
<evidence type="ECO:0000256" key="1">
    <source>
        <dbReference type="SAM" id="MobiDB-lite"/>
    </source>
</evidence>
<keyword evidence="3" id="KW-0969">Cilium</keyword>
<feature type="domain" description="SAF" evidence="2">
    <location>
        <begin position="76"/>
        <end position="138"/>
    </location>
</feature>